<dbReference type="EnsemblMetazoa" id="GBRI027476-RA">
    <property type="protein sequence ID" value="GBRI027476-PA"/>
    <property type="gene ID" value="GBRI027476"/>
</dbReference>
<keyword evidence="4" id="KW-1185">Reference proteome</keyword>
<dbReference type="AlphaFoldDB" id="A0A1A9WPU0"/>
<protein>
    <submittedName>
        <fullName evidence="3">Uncharacterized protein</fullName>
    </submittedName>
</protein>
<feature type="transmembrane region" description="Helical" evidence="2">
    <location>
        <begin position="51"/>
        <end position="72"/>
    </location>
</feature>
<reference evidence="4" key="1">
    <citation type="submission" date="2014-03" db="EMBL/GenBank/DDBJ databases">
        <authorList>
            <person name="Aksoy S."/>
            <person name="Warren W."/>
            <person name="Wilson R.K."/>
        </authorList>
    </citation>
    <scope>NUCLEOTIDE SEQUENCE [LARGE SCALE GENOMIC DNA]</scope>
    <source>
        <strain evidence="4">IAEA</strain>
    </source>
</reference>
<evidence type="ECO:0000256" key="1">
    <source>
        <dbReference type="SAM" id="MobiDB-lite"/>
    </source>
</evidence>
<evidence type="ECO:0000256" key="2">
    <source>
        <dbReference type="SAM" id="Phobius"/>
    </source>
</evidence>
<feature type="region of interest" description="Disordered" evidence="1">
    <location>
        <begin position="139"/>
        <end position="158"/>
    </location>
</feature>
<dbReference type="VEuPathDB" id="VectorBase:GBRI027476"/>
<name>A0A1A9WPU0_9MUSC</name>
<keyword evidence="2" id="KW-0472">Membrane</keyword>
<sequence>MEYLKSLNASFANFHACELNQYTSKLCESGAKFYRFFIEKSFSSLKTFDLLLLYSFVMTIIAFSVTIIFLVFDPFHSLHVSRRIRNTASKFRIGGGKFATKSTFKNSKHSPNIISLDNELPSKHLPIKISTEWISMEADQNSNSSSKLSVNKSTTKKT</sequence>
<keyword evidence="2" id="KW-1133">Transmembrane helix</keyword>
<evidence type="ECO:0000313" key="3">
    <source>
        <dbReference type="EnsemblMetazoa" id="GBRI027476-PA"/>
    </source>
</evidence>
<keyword evidence="2" id="KW-0812">Transmembrane</keyword>
<reference evidence="3" key="2">
    <citation type="submission" date="2020-05" db="UniProtKB">
        <authorList>
            <consortium name="EnsemblMetazoa"/>
        </authorList>
    </citation>
    <scope>IDENTIFICATION</scope>
    <source>
        <strain evidence="3">IAEA</strain>
    </source>
</reference>
<dbReference type="Proteomes" id="UP000091820">
    <property type="component" value="Unassembled WGS sequence"/>
</dbReference>
<accession>A0A1A9WPU0</accession>
<evidence type="ECO:0000313" key="4">
    <source>
        <dbReference type="Proteomes" id="UP000091820"/>
    </source>
</evidence>
<proteinExistence type="predicted"/>
<feature type="compositionally biased region" description="Low complexity" evidence="1">
    <location>
        <begin position="141"/>
        <end position="158"/>
    </location>
</feature>
<organism evidence="3 4">
    <name type="scientific">Glossina brevipalpis</name>
    <dbReference type="NCBI Taxonomy" id="37001"/>
    <lineage>
        <taxon>Eukaryota</taxon>
        <taxon>Metazoa</taxon>
        <taxon>Ecdysozoa</taxon>
        <taxon>Arthropoda</taxon>
        <taxon>Hexapoda</taxon>
        <taxon>Insecta</taxon>
        <taxon>Pterygota</taxon>
        <taxon>Neoptera</taxon>
        <taxon>Endopterygota</taxon>
        <taxon>Diptera</taxon>
        <taxon>Brachycera</taxon>
        <taxon>Muscomorpha</taxon>
        <taxon>Hippoboscoidea</taxon>
        <taxon>Glossinidae</taxon>
        <taxon>Glossina</taxon>
    </lineage>
</organism>